<comment type="caution">
    <text evidence="1">The sequence shown here is derived from an EMBL/GenBank/DDBJ whole genome shotgun (WGS) entry which is preliminary data.</text>
</comment>
<dbReference type="Proteomes" id="UP001165960">
    <property type="component" value="Unassembled WGS sequence"/>
</dbReference>
<gene>
    <name evidence="1" type="ORF">DSO57_1002024</name>
</gene>
<name>A0ACC2SAT8_9FUNG</name>
<reference evidence="1" key="1">
    <citation type="submission" date="2022-04" db="EMBL/GenBank/DDBJ databases">
        <title>Genome of the entomopathogenic fungus Entomophthora muscae.</title>
        <authorList>
            <person name="Elya C."/>
            <person name="Lovett B.R."/>
            <person name="Lee E."/>
            <person name="Macias A.M."/>
            <person name="Hajek A.E."/>
            <person name="De Bivort B.L."/>
            <person name="Kasson M.T."/>
            <person name="De Fine Licht H.H."/>
            <person name="Stajich J.E."/>
        </authorList>
    </citation>
    <scope>NUCLEOTIDE SEQUENCE</scope>
    <source>
        <strain evidence="1">Berkeley</strain>
    </source>
</reference>
<dbReference type="EMBL" id="QTSX02005684">
    <property type="protein sequence ID" value="KAJ9059445.1"/>
    <property type="molecule type" value="Genomic_DNA"/>
</dbReference>
<sequence>MVYSIYKYFPSSGDNIKCIVCQYAYRKDAPLSTLQKHIRVKHGFSVQKPLSPEELEKAIEKGRTPIFKTYLAPPEYKPVAQKPKSGSPKRVNIENLLYTREHTGEASSRAIELSIVNWVIKEKIPLAVASTESFYSMLCQINPNVSFPTRERLHQLVSAEFRAILEGVSASSSSYPSTPESSSEKATCARQ</sequence>
<evidence type="ECO:0000313" key="1">
    <source>
        <dbReference type="EMBL" id="KAJ9059445.1"/>
    </source>
</evidence>
<organism evidence="1 2">
    <name type="scientific">Entomophthora muscae</name>
    <dbReference type="NCBI Taxonomy" id="34485"/>
    <lineage>
        <taxon>Eukaryota</taxon>
        <taxon>Fungi</taxon>
        <taxon>Fungi incertae sedis</taxon>
        <taxon>Zoopagomycota</taxon>
        <taxon>Entomophthoromycotina</taxon>
        <taxon>Entomophthoromycetes</taxon>
        <taxon>Entomophthorales</taxon>
        <taxon>Entomophthoraceae</taxon>
        <taxon>Entomophthora</taxon>
    </lineage>
</organism>
<evidence type="ECO:0000313" key="2">
    <source>
        <dbReference type="Proteomes" id="UP001165960"/>
    </source>
</evidence>
<protein>
    <submittedName>
        <fullName evidence="1">Uncharacterized protein</fullName>
    </submittedName>
</protein>
<accession>A0ACC2SAT8</accession>
<keyword evidence="2" id="KW-1185">Reference proteome</keyword>
<proteinExistence type="predicted"/>